<dbReference type="Gene3D" id="1.25.40.10">
    <property type="entry name" value="Tetratricopeptide repeat domain"/>
    <property type="match status" value="1"/>
</dbReference>
<keyword evidence="1" id="KW-0677">Repeat</keyword>
<dbReference type="InterPro" id="IPR052628">
    <property type="entry name" value="CFAP70"/>
</dbReference>
<dbReference type="AlphaFoldDB" id="A0AAW1S845"/>
<dbReference type="GO" id="GO:0070062">
    <property type="term" value="C:extracellular exosome"/>
    <property type="evidence" value="ECO:0007669"/>
    <property type="project" value="TreeGrafter"/>
</dbReference>
<protein>
    <submittedName>
        <fullName evidence="4">Uncharacterized protein</fullName>
    </submittedName>
</protein>
<keyword evidence="5" id="KW-1185">Reference proteome</keyword>
<dbReference type="PANTHER" id="PTHR44314">
    <property type="entry name" value="CILIA- AND FLAGELLA-ASSOCIATED PROTEIN 70"/>
    <property type="match status" value="1"/>
</dbReference>
<evidence type="ECO:0000256" key="1">
    <source>
        <dbReference type="ARBA" id="ARBA00022737"/>
    </source>
</evidence>
<dbReference type="InterPro" id="IPR011990">
    <property type="entry name" value="TPR-like_helical_dom_sf"/>
</dbReference>
<reference evidence="4 5" key="1">
    <citation type="journal article" date="2024" name="Nat. Commun.">
        <title>Phylogenomics reveals the evolutionary origins of lichenization in chlorophyte algae.</title>
        <authorList>
            <person name="Puginier C."/>
            <person name="Libourel C."/>
            <person name="Otte J."/>
            <person name="Skaloud P."/>
            <person name="Haon M."/>
            <person name="Grisel S."/>
            <person name="Petersen M."/>
            <person name="Berrin J.G."/>
            <person name="Delaux P.M."/>
            <person name="Dal Grande F."/>
            <person name="Keller J."/>
        </authorList>
    </citation>
    <scope>NUCLEOTIDE SEQUENCE [LARGE SCALE GENOMIC DNA]</scope>
    <source>
        <strain evidence="4 5">SAG 2523</strain>
    </source>
</reference>
<name>A0AAW1S845_9CHLO</name>
<proteinExistence type="predicted"/>
<dbReference type="Proteomes" id="UP001485043">
    <property type="component" value="Unassembled WGS sequence"/>
</dbReference>
<gene>
    <name evidence="4" type="ORF">WJX84_010870</name>
</gene>
<evidence type="ECO:0000313" key="5">
    <source>
        <dbReference type="Proteomes" id="UP001485043"/>
    </source>
</evidence>
<dbReference type="GO" id="GO:0003341">
    <property type="term" value="P:cilium movement"/>
    <property type="evidence" value="ECO:0007669"/>
    <property type="project" value="TreeGrafter"/>
</dbReference>
<dbReference type="GO" id="GO:0060271">
    <property type="term" value="P:cilium assembly"/>
    <property type="evidence" value="ECO:0007669"/>
    <property type="project" value="TreeGrafter"/>
</dbReference>
<keyword evidence="2 3" id="KW-0802">TPR repeat</keyword>
<dbReference type="EMBL" id="JALJOV010001744">
    <property type="protein sequence ID" value="KAK9842119.1"/>
    <property type="molecule type" value="Genomic_DNA"/>
</dbReference>
<dbReference type="GO" id="GO:0031514">
    <property type="term" value="C:motile cilium"/>
    <property type="evidence" value="ECO:0007669"/>
    <property type="project" value="TreeGrafter"/>
</dbReference>
<sequence>MADLQAAHSLAVESLVLHGLRDSLAGWSRCQVDLRSQNDNTLWLSVTSSRVCWSEDGIRLPPASSKIGSALAHAFRSNAPLLATQASLPSASGNSTSCVQLVCQLKIENLEALRSERYTHLLVRLKQALREATYPKAQLGTKAKQELSSLLKQLALDIECLDSQDHSQVQQLYDTVIQTLHTVLDQPEASPGRTDVITNTFQLLAHLQAQADGAEAAGDVVAASRYHLERCTIAPTNLQVWLDYGLMSARHSNHGRAQQCFREILAIEPGHNAANSPVSKGDMALRLGQVTYLKGDGQGNHSAALASLEEVFRLRQQEDSAQTFPEDLPISIHQVPPSSQHLDLTMASQGIESVEDMIHNL</sequence>
<organism evidence="4 5">
    <name type="scientific">Apatococcus fuscideae</name>
    <dbReference type="NCBI Taxonomy" id="2026836"/>
    <lineage>
        <taxon>Eukaryota</taxon>
        <taxon>Viridiplantae</taxon>
        <taxon>Chlorophyta</taxon>
        <taxon>core chlorophytes</taxon>
        <taxon>Trebouxiophyceae</taxon>
        <taxon>Chlorellales</taxon>
        <taxon>Chlorellaceae</taxon>
        <taxon>Apatococcus</taxon>
    </lineage>
</organism>
<dbReference type="PANTHER" id="PTHR44314:SF1">
    <property type="entry name" value="CILIA- AND FLAGELLA-ASSOCIATED PROTEIN 70"/>
    <property type="match status" value="1"/>
</dbReference>
<comment type="caution">
    <text evidence="4">The sequence shown here is derived from an EMBL/GenBank/DDBJ whole genome shotgun (WGS) entry which is preliminary data.</text>
</comment>
<feature type="repeat" description="TPR" evidence="3">
    <location>
        <begin position="238"/>
        <end position="271"/>
    </location>
</feature>
<evidence type="ECO:0000256" key="2">
    <source>
        <dbReference type="ARBA" id="ARBA00022803"/>
    </source>
</evidence>
<dbReference type="PROSITE" id="PS50005">
    <property type="entry name" value="TPR"/>
    <property type="match status" value="1"/>
</dbReference>
<dbReference type="InterPro" id="IPR019734">
    <property type="entry name" value="TPR_rpt"/>
</dbReference>
<evidence type="ECO:0000256" key="3">
    <source>
        <dbReference type="PROSITE-ProRule" id="PRU00339"/>
    </source>
</evidence>
<evidence type="ECO:0000313" key="4">
    <source>
        <dbReference type="EMBL" id="KAK9842119.1"/>
    </source>
</evidence>
<dbReference type="SUPFAM" id="SSF48452">
    <property type="entry name" value="TPR-like"/>
    <property type="match status" value="1"/>
</dbReference>
<accession>A0AAW1S845</accession>